<evidence type="ECO:0000313" key="3">
    <source>
        <dbReference type="Proteomes" id="UP000827092"/>
    </source>
</evidence>
<dbReference type="EMBL" id="JAFNEN010000102">
    <property type="protein sequence ID" value="KAG8194595.1"/>
    <property type="molecule type" value="Genomic_DNA"/>
</dbReference>
<feature type="region of interest" description="Disordered" evidence="1">
    <location>
        <begin position="1"/>
        <end position="25"/>
    </location>
</feature>
<proteinExistence type="predicted"/>
<gene>
    <name evidence="2" type="ORF">JTE90_013330</name>
</gene>
<name>A0AAV6VCU4_9ARAC</name>
<dbReference type="AlphaFoldDB" id="A0AAV6VCU4"/>
<organism evidence="2 3">
    <name type="scientific">Oedothorax gibbosus</name>
    <dbReference type="NCBI Taxonomy" id="931172"/>
    <lineage>
        <taxon>Eukaryota</taxon>
        <taxon>Metazoa</taxon>
        <taxon>Ecdysozoa</taxon>
        <taxon>Arthropoda</taxon>
        <taxon>Chelicerata</taxon>
        <taxon>Arachnida</taxon>
        <taxon>Araneae</taxon>
        <taxon>Araneomorphae</taxon>
        <taxon>Entelegynae</taxon>
        <taxon>Araneoidea</taxon>
        <taxon>Linyphiidae</taxon>
        <taxon>Erigoninae</taxon>
        <taxon>Oedothorax</taxon>
    </lineage>
</organism>
<reference evidence="2 3" key="1">
    <citation type="journal article" date="2022" name="Nat. Ecol. Evol.">
        <title>A masculinizing supergene underlies an exaggerated male reproductive morph in a spider.</title>
        <authorList>
            <person name="Hendrickx F."/>
            <person name="De Corte Z."/>
            <person name="Sonet G."/>
            <person name="Van Belleghem S.M."/>
            <person name="Kostlbacher S."/>
            <person name="Vangestel C."/>
        </authorList>
    </citation>
    <scope>NUCLEOTIDE SEQUENCE [LARGE SCALE GENOMIC DNA]</scope>
    <source>
        <strain evidence="2">W744_W776</strain>
    </source>
</reference>
<dbReference type="Proteomes" id="UP000827092">
    <property type="component" value="Unassembled WGS sequence"/>
</dbReference>
<evidence type="ECO:0000256" key="1">
    <source>
        <dbReference type="SAM" id="MobiDB-lite"/>
    </source>
</evidence>
<sequence length="129" mass="14293">MLSSSDTTKDADHEEENSSSDENLPSIQKTFVAYVNLSRSEDGKIDADSVQKWFLKASIPGLYGADVKKYFSKKGGLDFNEFQEGIEKLAKENNEDKEDIVKKLASALPSGGVIEKEEDAQAKLDDEKK</sequence>
<comment type="caution">
    <text evidence="2">The sequence shown here is derived from an EMBL/GenBank/DDBJ whole genome shotgun (WGS) entry which is preliminary data.</text>
</comment>
<evidence type="ECO:0000313" key="2">
    <source>
        <dbReference type="EMBL" id="KAG8194595.1"/>
    </source>
</evidence>
<keyword evidence="3" id="KW-1185">Reference proteome</keyword>
<dbReference type="InterPro" id="IPR011992">
    <property type="entry name" value="EF-hand-dom_pair"/>
</dbReference>
<accession>A0AAV6VCU4</accession>
<dbReference type="SUPFAM" id="SSF47473">
    <property type="entry name" value="EF-hand"/>
    <property type="match status" value="1"/>
</dbReference>
<protein>
    <submittedName>
        <fullName evidence="2">Uncharacterized protein</fullName>
    </submittedName>
</protein>